<dbReference type="AlphaFoldDB" id="A0A1E5IF72"/>
<comment type="caution">
    <text evidence="1">The sequence shown here is derived from an EMBL/GenBank/DDBJ whole genome shotgun (WGS) entry which is preliminary data.</text>
</comment>
<name>A0A1E5IF72_ENDTX</name>
<dbReference type="InterPro" id="IPR003835">
    <property type="entry name" value="Glyco_trans_19"/>
</dbReference>
<proteinExistence type="predicted"/>
<dbReference type="GO" id="GO:0008915">
    <property type="term" value="F:lipid-A-disaccharide synthase activity"/>
    <property type="evidence" value="ECO:0007669"/>
    <property type="project" value="InterPro"/>
</dbReference>
<accession>A0A1E5IF72</accession>
<sequence>MLVIFPFEEKLYKDSGVDAVFVGNPLIGRVPDKKSFKVSNPGLFPGNRRNVVSCHIPVILETAKILKEKNKHKVCNV</sequence>
<dbReference type="Pfam" id="PF02684">
    <property type="entry name" value="LpxB"/>
    <property type="match status" value="1"/>
</dbReference>
<evidence type="ECO:0000313" key="1">
    <source>
        <dbReference type="EMBL" id="OEG69156.1"/>
    </source>
</evidence>
<dbReference type="GO" id="GO:0009245">
    <property type="term" value="P:lipid A biosynthetic process"/>
    <property type="evidence" value="ECO:0007669"/>
    <property type="project" value="InterPro"/>
</dbReference>
<organism evidence="1 2">
    <name type="scientific">Endomicrobium trichonymphae</name>
    <dbReference type="NCBI Taxonomy" id="1408204"/>
    <lineage>
        <taxon>Bacteria</taxon>
        <taxon>Pseudomonadati</taxon>
        <taxon>Elusimicrobiota</taxon>
        <taxon>Endomicrobiia</taxon>
        <taxon>Endomicrobiales</taxon>
        <taxon>Endomicrobiaceae</taxon>
        <taxon>Candidatus Endomicrobiellum</taxon>
    </lineage>
</organism>
<dbReference type="Proteomes" id="UP000095237">
    <property type="component" value="Unassembled WGS sequence"/>
</dbReference>
<evidence type="ECO:0000313" key="2">
    <source>
        <dbReference type="Proteomes" id="UP000095237"/>
    </source>
</evidence>
<gene>
    <name evidence="1" type="ORF">ATZ36_11185</name>
</gene>
<dbReference type="GO" id="GO:0016020">
    <property type="term" value="C:membrane"/>
    <property type="evidence" value="ECO:0007669"/>
    <property type="project" value="GOC"/>
</dbReference>
<dbReference type="EMBL" id="LNVX01000832">
    <property type="protein sequence ID" value="OEG69156.1"/>
    <property type="molecule type" value="Genomic_DNA"/>
</dbReference>
<reference evidence="1 2" key="1">
    <citation type="submission" date="2015-11" db="EMBL/GenBank/DDBJ databases">
        <title>Evidence for parallel genomic evolution in an endosymbiosis of termite gut flagellates.</title>
        <authorList>
            <person name="Zheng H."/>
        </authorList>
    </citation>
    <scope>NUCLEOTIDE SEQUENCE [LARGE SCALE GENOMIC DNA]</scope>
    <source>
        <strain evidence="1 2">CET450</strain>
    </source>
</reference>
<keyword evidence="2" id="KW-1185">Reference proteome</keyword>
<protein>
    <submittedName>
        <fullName evidence="1">Uncharacterized protein</fullName>
    </submittedName>
</protein>